<evidence type="ECO:0000259" key="2">
    <source>
        <dbReference type="SMART" id="SM00382"/>
    </source>
</evidence>
<comment type="similarity">
    <text evidence="1">Belongs to the AAA ATPase family.</text>
</comment>
<accession>A0AAV6UMY2</accession>
<keyword evidence="4" id="KW-1185">Reference proteome</keyword>
<organism evidence="3 4">
    <name type="scientific">Oedothorax gibbosus</name>
    <dbReference type="NCBI Taxonomy" id="931172"/>
    <lineage>
        <taxon>Eukaryota</taxon>
        <taxon>Metazoa</taxon>
        <taxon>Ecdysozoa</taxon>
        <taxon>Arthropoda</taxon>
        <taxon>Chelicerata</taxon>
        <taxon>Arachnida</taxon>
        <taxon>Araneae</taxon>
        <taxon>Araneomorphae</taxon>
        <taxon>Entelegynae</taxon>
        <taxon>Araneoidea</taxon>
        <taxon>Linyphiidae</taxon>
        <taxon>Erigoninae</taxon>
        <taxon>Oedothorax</taxon>
    </lineage>
</organism>
<dbReference type="EMBL" id="JAFNEN010000332">
    <property type="protein sequence ID" value="KAG8185560.1"/>
    <property type="molecule type" value="Genomic_DNA"/>
</dbReference>
<dbReference type="PANTHER" id="PTHR23077:SF194">
    <property type="entry name" value="ATPASE FAMILY GENE 2 PROTEIN HOMOLOG B"/>
    <property type="match status" value="1"/>
</dbReference>
<gene>
    <name evidence="3" type="ORF">JTE90_017564</name>
</gene>
<dbReference type="CDD" id="cd00009">
    <property type="entry name" value="AAA"/>
    <property type="match status" value="1"/>
</dbReference>
<dbReference type="GO" id="GO:0016887">
    <property type="term" value="F:ATP hydrolysis activity"/>
    <property type="evidence" value="ECO:0007669"/>
    <property type="project" value="InterPro"/>
</dbReference>
<dbReference type="InterPro" id="IPR027417">
    <property type="entry name" value="P-loop_NTPase"/>
</dbReference>
<dbReference type="GO" id="GO:0031593">
    <property type="term" value="F:polyubiquitin modification-dependent protein binding"/>
    <property type="evidence" value="ECO:0007669"/>
    <property type="project" value="TreeGrafter"/>
</dbReference>
<dbReference type="PROSITE" id="PS00674">
    <property type="entry name" value="AAA"/>
    <property type="match status" value="1"/>
</dbReference>
<dbReference type="Proteomes" id="UP000827092">
    <property type="component" value="Unassembled WGS sequence"/>
</dbReference>
<name>A0AAV6UMY2_9ARAC</name>
<protein>
    <recommendedName>
        <fullName evidence="2">AAA+ ATPase domain-containing protein</fullName>
    </recommendedName>
</protein>
<sequence>MRGARMKIKPSSIAHCAVDRAVVSKLLRDYVITKNATVKCENRCLAVSFHIHSIIISETFKDSETFGRLAKNAKVEIVEVISKEQLNQLKEFKELDVGGIEEHKRTLSSYLFEKASRKILISGPTGSGKSLFVKKFLSDNKCCLIIIDGLKDINLTMNKCDRYRKQLLQSLKKFPELPSVLLVDHIDEIASSNIKQLKQSCVYALVYLFKSFENSRVSVIVISTEKRNIHPGISRLFVDEVFIGIPSFYQRKEMMIALTKSFPNNEVDLDKVAAMTPGFLARDVTRLVEIASQDTMKTALHEQYSSKAESLSTHHFEKALLAMTPSLLKTSEWNMKVKPVCWNDIGGMDGIKKRLQLCIERPLRHPEMFQKVGLRCPRGVLLFGPPGCCKTTLARGLATECNANFFAASPSQIYSSYVGESEKNISQLFYQARLCAPSIIFLDELDSLVGRRTFETKQHGVAEKILSTLLNEMDGLGVKTTFGDNGSRTLLEDNAEGNAIGKKQLQDEVIVVGATNRPDFIDDALLRPGRFDIILYVPPPNLEERVSILQTITKNMPLNEVDLRKIAEKTKAFTGADLKNVCSMAAKNSLKEQLSNAEVISEHNFIQALEKAEPSVSKKQIQMYEKLSSSTELLI</sequence>
<evidence type="ECO:0000313" key="4">
    <source>
        <dbReference type="Proteomes" id="UP000827092"/>
    </source>
</evidence>
<dbReference type="InterPro" id="IPR003959">
    <property type="entry name" value="ATPase_AAA_core"/>
</dbReference>
<keyword evidence="1" id="KW-0067">ATP-binding</keyword>
<dbReference type="Gene3D" id="1.10.8.60">
    <property type="match status" value="2"/>
</dbReference>
<dbReference type="GO" id="GO:0034098">
    <property type="term" value="C:VCP-NPL4-UFD1 AAA ATPase complex"/>
    <property type="evidence" value="ECO:0007669"/>
    <property type="project" value="TreeGrafter"/>
</dbReference>
<dbReference type="SUPFAM" id="SSF52540">
    <property type="entry name" value="P-loop containing nucleoside triphosphate hydrolases"/>
    <property type="match status" value="2"/>
</dbReference>
<dbReference type="PANTHER" id="PTHR23077">
    <property type="entry name" value="AAA-FAMILY ATPASE"/>
    <property type="match status" value="1"/>
</dbReference>
<dbReference type="Gene3D" id="3.40.50.300">
    <property type="entry name" value="P-loop containing nucleotide triphosphate hydrolases"/>
    <property type="match status" value="2"/>
</dbReference>
<dbReference type="AlphaFoldDB" id="A0AAV6UMY2"/>
<dbReference type="InterPro" id="IPR041569">
    <property type="entry name" value="AAA_lid_3"/>
</dbReference>
<dbReference type="GO" id="GO:0005524">
    <property type="term" value="F:ATP binding"/>
    <property type="evidence" value="ECO:0007669"/>
    <property type="project" value="UniProtKB-KW"/>
</dbReference>
<dbReference type="InterPro" id="IPR003593">
    <property type="entry name" value="AAA+_ATPase"/>
</dbReference>
<dbReference type="GO" id="GO:0005829">
    <property type="term" value="C:cytosol"/>
    <property type="evidence" value="ECO:0007669"/>
    <property type="project" value="TreeGrafter"/>
</dbReference>
<keyword evidence="1" id="KW-0547">Nucleotide-binding</keyword>
<feature type="domain" description="AAA+ ATPase" evidence="2">
    <location>
        <begin position="115"/>
        <end position="248"/>
    </location>
</feature>
<dbReference type="InterPro" id="IPR003960">
    <property type="entry name" value="ATPase_AAA_CS"/>
</dbReference>
<feature type="domain" description="AAA+ ATPase" evidence="2">
    <location>
        <begin position="376"/>
        <end position="541"/>
    </location>
</feature>
<comment type="caution">
    <text evidence="3">The sequence shown here is derived from an EMBL/GenBank/DDBJ whole genome shotgun (WGS) entry which is preliminary data.</text>
</comment>
<dbReference type="GO" id="GO:0005634">
    <property type="term" value="C:nucleus"/>
    <property type="evidence" value="ECO:0007669"/>
    <property type="project" value="TreeGrafter"/>
</dbReference>
<dbReference type="SMART" id="SM00382">
    <property type="entry name" value="AAA"/>
    <property type="match status" value="2"/>
</dbReference>
<dbReference type="FunFam" id="3.40.50.300:FF:001921">
    <property type="entry name" value="AAA ATPase domain-containing protein"/>
    <property type="match status" value="1"/>
</dbReference>
<dbReference type="Pfam" id="PF00004">
    <property type="entry name" value="AAA"/>
    <property type="match status" value="2"/>
</dbReference>
<dbReference type="InterPro" id="IPR050168">
    <property type="entry name" value="AAA_ATPase_domain"/>
</dbReference>
<dbReference type="GO" id="GO:0030970">
    <property type="term" value="P:retrograde protein transport, ER to cytosol"/>
    <property type="evidence" value="ECO:0007669"/>
    <property type="project" value="TreeGrafter"/>
</dbReference>
<dbReference type="Pfam" id="PF17862">
    <property type="entry name" value="AAA_lid_3"/>
    <property type="match status" value="1"/>
</dbReference>
<evidence type="ECO:0000313" key="3">
    <source>
        <dbReference type="EMBL" id="KAG8185560.1"/>
    </source>
</evidence>
<reference evidence="3 4" key="1">
    <citation type="journal article" date="2022" name="Nat. Ecol. Evol.">
        <title>A masculinizing supergene underlies an exaggerated male reproductive morph in a spider.</title>
        <authorList>
            <person name="Hendrickx F."/>
            <person name="De Corte Z."/>
            <person name="Sonet G."/>
            <person name="Van Belleghem S.M."/>
            <person name="Kostlbacher S."/>
            <person name="Vangestel C."/>
        </authorList>
    </citation>
    <scope>NUCLEOTIDE SEQUENCE [LARGE SCALE GENOMIC DNA]</scope>
    <source>
        <strain evidence="3">W744_W776</strain>
    </source>
</reference>
<dbReference type="GO" id="GO:0051228">
    <property type="term" value="P:mitotic spindle disassembly"/>
    <property type="evidence" value="ECO:0007669"/>
    <property type="project" value="TreeGrafter"/>
</dbReference>
<evidence type="ECO:0000256" key="1">
    <source>
        <dbReference type="RuleBase" id="RU003651"/>
    </source>
</evidence>
<dbReference type="GO" id="GO:0097352">
    <property type="term" value="P:autophagosome maturation"/>
    <property type="evidence" value="ECO:0007669"/>
    <property type="project" value="TreeGrafter"/>
</dbReference>
<proteinExistence type="inferred from homology"/>